<feature type="region of interest" description="Disordered" evidence="1">
    <location>
        <begin position="131"/>
        <end position="212"/>
    </location>
</feature>
<dbReference type="InterPro" id="IPR041588">
    <property type="entry name" value="Integrase_H2C2"/>
</dbReference>
<organism evidence="3 4">
    <name type="scientific">Schistosoma margrebowiei</name>
    <dbReference type="NCBI Taxonomy" id="48269"/>
    <lineage>
        <taxon>Eukaryota</taxon>
        <taxon>Metazoa</taxon>
        <taxon>Spiralia</taxon>
        <taxon>Lophotrochozoa</taxon>
        <taxon>Platyhelminthes</taxon>
        <taxon>Trematoda</taxon>
        <taxon>Digenea</taxon>
        <taxon>Strigeidida</taxon>
        <taxon>Schistosomatoidea</taxon>
        <taxon>Schistosomatidae</taxon>
        <taxon>Schistosoma</taxon>
    </lineage>
</organism>
<evidence type="ECO:0000313" key="4">
    <source>
        <dbReference type="Proteomes" id="UP000277204"/>
    </source>
</evidence>
<name>A0A3P7X9B9_9TREM</name>
<dbReference type="Pfam" id="PF17921">
    <property type="entry name" value="Integrase_H2C2"/>
    <property type="match status" value="1"/>
</dbReference>
<feature type="compositionally biased region" description="Polar residues" evidence="1">
    <location>
        <begin position="184"/>
        <end position="212"/>
    </location>
</feature>
<dbReference type="AlphaFoldDB" id="A0A3P7X9B9"/>
<dbReference type="EMBL" id="UZAI01002358">
    <property type="protein sequence ID" value="VDO70741.1"/>
    <property type="molecule type" value="Genomic_DNA"/>
</dbReference>
<keyword evidence="4" id="KW-1185">Reference proteome</keyword>
<feature type="domain" description="Integrase zinc-binding" evidence="2">
    <location>
        <begin position="65"/>
        <end position="110"/>
    </location>
</feature>
<dbReference type="Gene3D" id="1.10.340.70">
    <property type="match status" value="1"/>
</dbReference>
<gene>
    <name evidence="3" type="ORF">SMRZ_LOCUS6369</name>
</gene>
<proteinExistence type="predicted"/>
<evidence type="ECO:0000259" key="2">
    <source>
        <dbReference type="Pfam" id="PF17921"/>
    </source>
</evidence>
<evidence type="ECO:0000256" key="1">
    <source>
        <dbReference type="SAM" id="MobiDB-lite"/>
    </source>
</evidence>
<reference evidence="3 4" key="1">
    <citation type="submission" date="2018-11" db="EMBL/GenBank/DDBJ databases">
        <authorList>
            <consortium name="Pathogen Informatics"/>
        </authorList>
    </citation>
    <scope>NUCLEOTIDE SEQUENCE [LARGE SCALE GENOMIC DNA]</scope>
    <source>
        <strain evidence="3 4">Zambia</strain>
    </source>
</reference>
<protein>
    <recommendedName>
        <fullName evidence="2">Integrase zinc-binding domain-containing protein</fullName>
    </recommendedName>
</protein>
<accession>A0A3P7X9B9</accession>
<feature type="compositionally biased region" description="Low complexity" evidence="1">
    <location>
        <begin position="169"/>
        <end position="179"/>
    </location>
</feature>
<evidence type="ECO:0000313" key="3">
    <source>
        <dbReference type="EMBL" id="VDO70741.1"/>
    </source>
</evidence>
<dbReference type="Proteomes" id="UP000277204">
    <property type="component" value="Unassembled WGS sequence"/>
</dbReference>
<sequence length="227" mass="24529">MLCIRVNAVTLPTLDLPVMTAAQASDPSCTATQHLTSLECWKVPLATSSGTILCDNSTGLPKPIVPSAYRCLAFDALHGLSHTGIAATLRFNAARYVWTSINKDVHIWVDRHGRAEIVSIDRLKPAHIDGSVLPDKLRPNARPIKPTSRIPSFASDPTTDKSETSFACPSQQSVSSSPSADEISVSSPDQQTTSPLTSDEITGSRSTNETTVSCFGRRVRPLVRFRD</sequence>